<feature type="transmembrane region" description="Helical" evidence="1">
    <location>
        <begin position="73"/>
        <end position="91"/>
    </location>
</feature>
<dbReference type="Proteomes" id="UP000243518">
    <property type="component" value="Unassembled WGS sequence"/>
</dbReference>
<keyword evidence="1" id="KW-1133">Transmembrane helix</keyword>
<dbReference type="RefSeq" id="WP_200818429.1">
    <property type="nucleotide sequence ID" value="NZ_FNVE01000004.1"/>
</dbReference>
<protein>
    <recommendedName>
        <fullName evidence="4">Iron uptake protein</fullName>
    </recommendedName>
</protein>
<proteinExistence type="predicted"/>
<organism evidence="2 3">
    <name type="scientific">Halopseudomonas aestusnigri</name>
    <dbReference type="NCBI Taxonomy" id="857252"/>
    <lineage>
        <taxon>Bacteria</taxon>
        <taxon>Pseudomonadati</taxon>
        <taxon>Pseudomonadota</taxon>
        <taxon>Gammaproteobacteria</taxon>
        <taxon>Pseudomonadales</taxon>
        <taxon>Pseudomonadaceae</taxon>
        <taxon>Halopseudomonas</taxon>
    </lineage>
</organism>
<keyword evidence="3" id="KW-1185">Reference proteome</keyword>
<keyword evidence="1" id="KW-0472">Membrane</keyword>
<gene>
    <name evidence="2" type="ORF">SAMN05216586_10467</name>
</gene>
<reference evidence="2 3" key="1">
    <citation type="submission" date="2016-10" db="EMBL/GenBank/DDBJ databases">
        <authorList>
            <person name="Varghese N."/>
            <person name="Submissions S."/>
        </authorList>
    </citation>
    <scope>NUCLEOTIDE SEQUENCE [LARGE SCALE GENOMIC DNA]</scope>
    <source>
        <strain evidence="2 3">CECT 8317</strain>
    </source>
</reference>
<comment type="caution">
    <text evidence="2">The sequence shown here is derived from an EMBL/GenBank/DDBJ whole genome shotgun (WGS) entry which is preliminary data.</text>
</comment>
<feature type="transmembrane region" description="Helical" evidence="1">
    <location>
        <begin position="49"/>
        <end position="66"/>
    </location>
</feature>
<accession>A0AAQ1G6L9</accession>
<evidence type="ECO:0000313" key="3">
    <source>
        <dbReference type="Proteomes" id="UP000243518"/>
    </source>
</evidence>
<dbReference type="EMBL" id="FNVE01000004">
    <property type="protein sequence ID" value="SEG19824.1"/>
    <property type="molecule type" value="Genomic_DNA"/>
</dbReference>
<name>A0AAQ1G6L9_9GAMM</name>
<sequence>MNSALALPMISRVFAAIFAVYAFIWGVVSLGVVSLSAIGVDFHSAEQSMLMFGLLLYVALFIWVFAVKSLLRIWLVLGLGAALMLSAAWLLQPLLLCQEAAC</sequence>
<evidence type="ECO:0000313" key="2">
    <source>
        <dbReference type="EMBL" id="SEG19824.1"/>
    </source>
</evidence>
<evidence type="ECO:0000256" key="1">
    <source>
        <dbReference type="SAM" id="Phobius"/>
    </source>
</evidence>
<dbReference type="AlphaFoldDB" id="A0AAQ1G6L9"/>
<feature type="transmembrane region" description="Helical" evidence="1">
    <location>
        <begin position="12"/>
        <end position="37"/>
    </location>
</feature>
<keyword evidence="1" id="KW-0812">Transmembrane</keyword>
<evidence type="ECO:0008006" key="4">
    <source>
        <dbReference type="Google" id="ProtNLM"/>
    </source>
</evidence>